<sequence length="320" mass="34459">MNTSVRLSTLPGYRMSTGYPTDRGSGARRWRGHAVVAPPDIEASSGGRGLRARRPRARNRTRVHLQAGCGRRLGGTPGRQPRTRRDQVTRFGRTLTRRRDALKIAQRIRVAAVIALAPTGVLTPPHGPDAGVFRVSVQLGRSVSTLPPQGPPCCRTSGLRRTGPGRSDRHAHDPSPHPGPVLLRFLVLTTPRKRPHDLTSAPDVATCARGLGPLGVRGVADRTRARLPRSHARAHPRPWRRPLGRLAVRRQSLRPVPATSGGSPERLGPVQDVMGSPSSGHAISSRAAIPARRPGHTHLGLIETRDAGQAVERALTGRNG</sequence>
<protein>
    <submittedName>
        <fullName evidence="2">Uncharacterized protein</fullName>
    </submittedName>
</protein>
<evidence type="ECO:0000256" key="1">
    <source>
        <dbReference type="SAM" id="MobiDB-lite"/>
    </source>
</evidence>
<gene>
    <name evidence="2" type="ORF">FB470_005987</name>
</gene>
<accession>A0ABU0F332</accession>
<comment type="caution">
    <text evidence="2">The sequence shown here is derived from an EMBL/GenBank/DDBJ whole genome shotgun (WGS) entry which is preliminary data.</text>
</comment>
<dbReference type="Proteomes" id="UP001229651">
    <property type="component" value="Unassembled WGS sequence"/>
</dbReference>
<feature type="region of interest" description="Disordered" evidence="1">
    <location>
        <begin position="143"/>
        <end position="179"/>
    </location>
</feature>
<feature type="compositionally biased region" description="Basic residues" evidence="1">
    <location>
        <begin position="50"/>
        <end position="61"/>
    </location>
</feature>
<reference evidence="2 3" key="1">
    <citation type="submission" date="2023-07" db="EMBL/GenBank/DDBJ databases">
        <title>Sequencing the genomes of 1000 actinobacteria strains.</title>
        <authorList>
            <person name="Klenk H.-P."/>
        </authorList>
    </citation>
    <scope>NUCLEOTIDE SEQUENCE [LARGE SCALE GENOMIC DNA]</scope>
    <source>
        <strain evidence="2 3">DSM 45805</strain>
    </source>
</reference>
<proteinExistence type="predicted"/>
<feature type="region of interest" description="Disordered" evidence="1">
    <location>
        <begin position="39"/>
        <end position="61"/>
    </location>
</feature>
<dbReference type="EMBL" id="JAUSUT010000001">
    <property type="protein sequence ID" value="MDQ0381993.1"/>
    <property type="molecule type" value="Genomic_DNA"/>
</dbReference>
<evidence type="ECO:0000313" key="2">
    <source>
        <dbReference type="EMBL" id="MDQ0381993.1"/>
    </source>
</evidence>
<keyword evidence="3" id="KW-1185">Reference proteome</keyword>
<feature type="compositionally biased region" description="Basic and acidic residues" evidence="1">
    <location>
        <begin position="166"/>
        <end position="175"/>
    </location>
</feature>
<organism evidence="2 3">
    <name type="scientific">Amycolatopsis thermophila</name>
    <dbReference type="NCBI Taxonomy" id="206084"/>
    <lineage>
        <taxon>Bacteria</taxon>
        <taxon>Bacillati</taxon>
        <taxon>Actinomycetota</taxon>
        <taxon>Actinomycetes</taxon>
        <taxon>Pseudonocardiales</taxon>
        <taxon>Pseudonocardiaceae</taxon>
        <taxon>Amycolatopsis</taxon>
    </lineage>
</organism>
<name>A0ABU0F332_9PSEU</name>
<evidence type="ECO:0000313" key="3">
    <source>
        <dbReference type="Proteomes" id="UP001229651"/>
    </source>
</evidence>